<proteinExistence type="predicted"/>
<evidence type="ECO:0008006" key="3">
    <source>
        <dbReference type="Google" id="ProtNLM"/>
    </source>
</evidence>
<protein>
    <recommendedName>
        <fullName evidence="3">Nucleotidyltransferase family protein</fullName>
    </recommendedName>
</protein>
<organism evidence="1 2">
    <name type="scientific">Halobellus limi</name>
    <dbReference type="NCBI Taxonomy" id="699433"/>
    <lineage>
        <taxon>Archaea</taxon>
        <taxon>Methanobacteriati</taxon>
        <taxon>Methanobacteriota</taxon>
        <taxon>Stenosarchaea group</taxon>
        <taxon>Halobacteria</taxon>
        <taxon>Halobacteriales</taxon>
        <taxon>Haloferacaceae</taxon>
        <taxon>Halobellus</taxon>
    </lineage>
</organism>
<dbReference type="Proteomes" id="UP000236740">
    <property type="component" value="Unassembled WGS sequence"/>
</dbReference>
<evidence type="ECO:0000313" key="2">
    <source>
        <dbReference type="Proteomes" id="UP000236740"/>
    </source>
</evidence>
<accession>A0A1H6BE47</accession>
<keyword evidence="2" id="KW-1185">Reference proteome</keyword>
<name>A0A1H6BE47_9EURY</name>
<dbReference type="AlphaFoldDB" id="A0A1H6BE47"/>
<dbReference type="RefSeq" id="WP_160113950.1">
    <property type="nucleotide sequence ID" value="NZ_CP031312.1"/>
</dbReference>
<sequence>MSQTEPRSDPIEEAERVIERADERGLTVRLIGGTAINRHSETAREEPFKRGYRDVDFVGRREEEEEMTDLMLDLGYEANERFNTMRRFRLEFFDPVNDRKADYVIDRFDFCHAWGLRDRIDIDHPTVPIEDLLLSKLQIVEVSDRDVRDIVAMVTDHPIEPGSDDTEVVDSAYVAGLCADDWGLWRTVTYSLDRVREYVESNDLPIDESEVLSRLDALRSEIDDHPKSLRWKLRSIVGEHKQWYKRPELG</sequence>
<dbReference type="OrthoDB" id="298589at2157"/>
<evidence type="ECO:0000313" key="1">
    <source>
        <dbReference type="EMBL" id="SEG58932.1"/>
    </source>
</evidence>
<dbReference type="EMBL" id="FNVN01000004">
    <property type="protein sequence ID" value="SEG58932.1"/>
    <property type="molecule type" value="Genomic_DNA"/>
</dbReference>
<gene>
    <name evidence="1" type="ORF">SAMN04488133_2789</name>
</gene>
<reference evidence="1 2" key="1">
    <citation type="submission" date="2016-10" db="EMBL/GenBank/DDBJ databases">
        <authorList>
            <person name="de Groot N.N."/>
        </authorList>
    </citation>
    <scope>NUCLEOTIDE SEQUENCE [LARGE SCALE GENOMIC DNA]</scope>
    <source>
        <strain evidence="1 2">CGMCC 1.10331</strain>
    </source>
</reference>
<dbReference type="GeneID" id="43740866"/>